<dbReference type="EMBL" id="JACXVP010000008">
    <property type="protein sequence ID" value="KAG5590678.1"/>
    <property type="molecule type" value="Genomic_DNA"/>
</dbReference>
<gene>
    <name evidence="3" type="ORF">H5410_041192</name>
</gene>
<evidence type="ECO:0000313" key="3">
    <source>
        <dbReference type="EMBL" id="KAG5590678.1"/>
    </source>
</evidence>
<comment type="caution">
    <text evidence="3">The sequence shown here is derived from an EMBL/GenBank/DDBJ whole genome shotgun (WGS) entry which is preliminary data.</text>
</comment>
<dbReference type="PANTHER" id="PTHR47599">
    <property type="entry name" value="CELL-TO-CELL MOVEMENT PROTEIN"/>
    <property type="match status" value="1"/>
</dbReference>
<dbReference type="Proteomes" id="UP000824120">
    <property type="component" value="Chromosome 8"/>
</dbReference>
<evidence type="ECO:0000259" key="1">
    <source>
        <dbReference type="Pfam" id="PF24496"/>
    </source>
</evidence>
<keyword evidence="4" id="KW-1185">Reference proteome</keyword>
<dbReference type="InterPro" id="IPR056010">
    <property type="entry name" value="DUF7588"/>
</dbReference>
<feature type="domain" description="DUF7746" evidence="2">
    <location>
        <begin position="540"/>
        <end position="584"/>
    </location>
</feature>
<dbReference type="Pfam" id="PF24925">
    <property type="entry name" value="DUF7746"/>
    <property type="match status" value="1"/>
</dbReference>
<reference evidence="3 4" key="1">
    <citation type="submission" date="2020-09" db="EMBL/GenBank/DDBJ databases">
        <title>De no assembly of potato wild relative species, Solanum commersonii.</title>
        <authorList>
            <person name="Cho K."/>
        </authorList>
    </citation>
    <scope>NUCLEOTIDE SEQUENCE [LARGE SCALE GENOMIC DNA]</scope>
    <source>
        <strain evidence="3">LZ3.2</strain>
        <tissue evidence="3">Leaf</tissue>
    </source>
</reference>
<evidence type="ECO:0000313" key="4">
    <source>
        <dbReference type="Proteomes" id="UP000824120"/>
    </source>
</evidence>
<dbReference type="InterPro" id="IPR056648">
    <property type="entry name" value="DUF7746"/>
</dbReference>
<proteinExistence type="predicted"/>
<organism evidence="3 4">
    <name type="scientific">Solanum commersonii</name>
    <name type="common">Commerson's wild potato</name>
    <name type="synonym">Commerson's nightshade</name>
    <dbReference type="NCBI Taxonomy" id="4109"/>
    <lineage>
        <taxon>Eukaryota</taxon>
        <taxon>Viridiplantae</taxon>
        <taxon>Streptophyta</taxon>
        <taxon>Embryophyta</taxon>
        <taxon>Tracheophyta</taxon>
        <taxon>Spermatophyta</taxon>
        <taxon>Magnoliopsida</taxon>
        <taxon>eudicotyledons</taxon>
        <taxon>Gunneridae</taxon>
        <taxon>Pentapetalae</taxon>
        <taxon>asterids</taxon>
        <taxon>lamiids</taxon>
        <taxon>Solanales</taxon>
        <taxon>Solanaceae</taxon>
        <taxon>Solanoideae</taxon>
        <taxon>Solaneae</taxon>
        <taxon>Solanum</taxon>
    </lineage>
</organism>
<dbReference type="Pfam" id="PF24496">
    <property type="entry name" value="DUF7588"/>
    <property type="match status" value="1"/>
</dbReference>
<name>A0A9J5XUR8_SOLCO</name>
<evidence type="ECO:0000259" key="2">
    <source>
        <dbReference type="Pfam" id="PF24925"/>
    </source>
</evidence>
<dbReference type="AlphaFoldDB" id="A0A9J5XUR8"/>
<dbReference type="PANTHER" id="PTHR47599:SF2">
    <property type="match status" value="1"/>
</dbReference>
<feature type="non-terminal residue" evidence="3">
    <location>
        <position position="1"/>
    </location>
</feature>
<accession>A0A9J5XUR8</accession>
<dbReference type="InterPro" id="IPR028919">
    <property type="entry name" value="Viral_movement"/>
</dbReference>
<dbReference type="OrthoDB" id="10265867at2759"/>
<protein>
    <submittedName>
        <fullName evidence="3">Uncharacterized protein</fullName>
    </submittedName>
</protein>
<dbReference type="InterPro" id="IPR051596">
    <property type="entry name" value="Caulimoviridae_Movement"/>
</dbReference>
<feature type="domain" description="DUF7588" evidence="1">
    <location>
        <begin position="245"/>
        <end position="308"/>
    </location>
</feature>
<dbReference type="Pfam" id="PF01107">
    <property type="entry name" value="MP"/>
    <property type="match status" value="1"/>
</dbReference>
<sequence>TIRLQNERNVNFYKNQYNYLHIGMVQISFKPFTLKGLPETFLAALRDARKLNFQQSLMGSIESTVAYGPVYFNTQPNMQLSLTDAKILDALTLNVQTLYDVSNQTILVETNFARSKVTTRRPIKWEEIDFPTSWTLNSVISPNQLTNAVTNFDSSHISQNPDGRISIQFADNNYAPHRQSFTNNRLMSSVNHGYNRHSLSSHRLMPVVHNISPIEPIYGPARDRATSLHLLDLMEIRWSKGFLARKHIQKELFDEKYNQFKTWFFNSYSKEDLNCISQEFNETCALPNQIIYFVPWFITTYLPLYINVIERTYKDESGNLLKAIYPPQSSFILPNNTDITFSAFQKFIEEDIASISIAEINKLITQNNYLSLYVKVLGEHKSSVDKKLDDLTILIKDMKADMAKANPVLTIDIASTSERKPTVVSTHVQRPLEIQDFKFGFVKELEELLVKKFSNPNFKELFDKKLSGLKFKPIDLSQDFVDKIETTDDFKNQVSSEYNKLRGYPKKNSGYATKPSMNTYYYPRPTPQDVLIEERYWVQTNTLIDRQLTILVHRMLMYATICKTVKNTDRTICKMIVAGFTGQL</sequence>